<name>A0A1G7ZDR1_BACOV</name>
<dbReference type="PANTHER" id="PTHR30273:SF2">
    <property type="entry name" value="PROTEIN FECR"/>
    <property type="match status" value="1"/>
</dbReference>
<keyword evidence="1" id="KW-1133">Transmembrane helix</keyword>
<evidence type="ECO:0000256" key="1">
    <source>
        <dbReference type="SAM" id="Phobius"/>
    </source>
</evidence>
<reference evidence="6 7" key="1">
    <citation type="submission" date="2016-10" db="EMBL/GenBank/DDBJ databases">
        <authorList>
            <person name="de Groot N.N."/>
        </authorList>
    </citation>
    <scope>NUCLEOTIDE SEQUENCE [LARGE SCALE GENOMIC DNA]</scope>
    <source>
        <strain evidence="4 7">NLAE-zl-C500</strain>
        <strain evidence="5 6">NLAE-zl-C57</strain>
    </source>
</reference>
<dbReference type="FunFam" id="2.60.120.1440:FF:000001">
    <property type="entry name" value="Putative anti-sigma factor"/>
    <property type="match status" value="1"/>
</dbReference>
<dbReference type="Proteomes" id="UP000181870">
    <property type="component" value="Unassembled WGS sequence"/>
</dbReference>
<feature type="domain" description="Protein FecR C-terminal" evidence="3">
    <location>
        <begin position="301"/>
        <end position="369"/>
    </location>
</feature>
<evidence type="ECO:0000313" key="6">
    <source>
        <dbReference type="Proteomes" id="UP000181870"/>
    </source>
</evidence>
<dbReference type="RefSeq" id="WP_074558700.1">
    <property type="nucleotide sequence ID" value="NZ_FMYE01000027.1"/>
</dbReference>
<sequence>MKENQTIEEHSSEFGLDKEMNKYILLARMAEKRKKVVCPDSEQAWQALKKAKEAQSVANKRKTEAWRIWGVALIGAAAMLAGIILFNYLFPTGNEGTEAVVAMRYDETPQSITLQNKDRLVDLSNKDSISFLASVAKGTVTQDISPEQAVSQRPSSVTKTQKLSTPRGMDFKVILPDGSEVWLNAESTIEFPAAFSGKERNVTLKGEAYFKVARNEQSPFIVTSDKITVRVLGTEFNFKSYASETTHVSLVKGSVEVLHPNREQPEIKLVPGQDAWCDETGTINVREIDTYAVTQWVNGFFYFDNLPLVEILRELGRWYNLGVIFRNPAYMHYKIHFSASRNEDIHQAVENLNRLRKVQVKIEDTNLVIY</sequence>
<organism evidence="5 6">
    <name type="scientific">Bacteroides ovatus</name>
    <dbReference type="NCBI Taxonomy" id="28116"/>
    <lineage>
        <taxon>Bacteria</taxon>
        <taxon>Pseudomonadati</taxon>
        <taxon>Bacteroidota</taxon>
        <taxon>Bacteroidia</taxon>
        <taxon>Bacteroidales</taxon>
        <taxon>Bacteroidaceae</taxon>
        <taxon>Bacteroides</taxon>
    </lineage>
</organism>
<evidence type="ECO:0000313" key="5">
    <source>
        <dbReference type="EMBL" id="SDH06707.1"/>
    </source>
</evidence>
<dbReference type="GO" id="GO:0016989">
    <property type="term" value="F:sigma factor antagonist activity"/>
    <property type="evidence" value="ECO:0007669"/>
    <property type="project" value="TreeGrafter"/>
</dbReference>
<dbReference type="Pfam" id="PF16344">
    <property type="entry name" value="FecR_C"/>
    <property type="match status" value="1"/>
</dbReference>
<protein>
    <submittedName>
        <fullName evidence="5">FecR family protein</fullName>
    </submittedName>
</protein>
<keyword evidence="1" id="KW-0472">Membrane</keyword>
<feature type="domain" description="FecR protein" evidence="2">
    <location>
        <begin position="162"/>
        <end position="256"/>
    </location>
</feature>
<dbReference type="InterPro" id="IPR012373">
    <property type="entry name" value="Ferrdict_sens_TM"/>
</dbReference>
<accession>A0A1G7ZDR1</accession>
<evidence type="ECO:0000259" key="3">
    <source>
        <dbReference type="Pfam" id="PF16344"/>
    </source>
</evidence>
<dbReference type="Proteomes" id="UP000183670">
    <property type="component" value="Unassembled WGS sequence"/>
</dbReference>
<gene>
    <name evidence="4" type="ORF">SAMN05192581_102740</name>
    <name evidence="5" type="ORF">SAMN05192582_100137</name>
</gene>
<dbReference type="Pfam" id="PF04773">
    <property type="entry name" value="FecR"/>
    <property type="match status" value="1"/>
</dbReference>
<dbReference type="EMBL" id="FMYE01000027">
    <property type="protein sequence ID" value="SDB77779.1"/>
    <property type="molecule type" value="Genomic_DNA"/>
</dbReference>
<dbReference type="AlphaFoldDB" id="A0A1G7ZDR1"/>
<dbReference type="Gene3D" id="2.60.120.1440">
    <property type="match status" value="1"/>
</dbReference>
<dbReference type="InterPro" id="IPR006860">
    <property type="entry name" value="FecR"/>
</dbReference>
<dbReference type="PANTHER" id="PTHR30273">
    <property type="entry name" value="PERIPLASMIC SIGNAL SENSOR AND SIGMA FACTOR ACTIVATOR FECR-RELATED"/>
    <property type="match status" value="1"/>
</dbReference>
<dbReference type="PIRSF" id="PIRSF018266">
    <property type="entry name" value="FecR"/>
    <property type="match status" value="1"/>
</dbReference>
<evidence type="ECO:0000313" key="7">
    <source>
        <dbReference type="Proteomes" id="UP000183670"/>
    </source>
</evidence>
<dbReference type="Gene3D" id="3.55.50.30">
    <property type="match status" value="1"/>
</dbReference>
<feature type="transmembrane region" description="Helical" evidence="1">
    <location>
        <begin position="68"/>
        <end position="90"/>
    </location>
</feature>
<evidence type="ECO:0000313" key="4">
    <source>
        <dbReference type="EMBL" id="SDB77779.1"/>
    </source>
</evidence>
<dbReference type="EMBL" id="FNDO01000001">
    <property type="protein sequence ID" value="SDH06707.1"/>
    <property type="molecule type" value="Genomic_DNA"/>
</dbReference>
<dbReference type="InterPro" id="IPR032508">
    <property type="entry name" value="FecR_C"/>
</dbReference>
<evidence type="ECO:0000259" key="2">
    <source>
        <dbReference type="Pfam" id="PF04773"/>
    </source>
</evidence>
<keyword evidence="1" id="KW-0812">Transmembrane</keyword>
<proteinExistence type="predicted"/>